<feature type="compositionally biased region" description="Polar residues" evidence="1">
    <location>
        <begin position="1029"/>
        <end position="1048"/>
    </location>
</feature>
<feature type="compositionally biased region" description="Acidic residues" evidence="1">
    <location>
        <begin position="1362"/>
        <end position="1374"/>
    </location>
</feature>
<evidence type="ECO:0000313" key="3">
    <source>
        <dbReference type="Proteomes" id="UP001456524"/>
    </source>
</evidence>
<feature type="compositionally biased region" description="Basic and acidic residues" evidence="1">
    <location>
        <begin position="1334"/>
        <end position="1344"/>
    </location>
</feature>
<dbReference type="Proteomes" id="UP001456524">
    <property type="component" value="Unassembled WGS sequence"/>
</dbReference>
<feature type="compositionally biased region" description="Acidic residues" evidence="1">
    <location>
        <begin position="427"/>
        <end position="436"/>
    </location>
</feature>
<feature type="compositionally biased region" description="Basic residues" evidence="1">
    <location>
        <begin position="406"/>
        <end position="417"/>
    </location>
</feature>
<feature type="compositionally biased region" description="Low complexity" evidence="1">
    <location>
        <begin position="351"/>
        <end position="360"/>
    </location>
</feature>
<feature type="region of interest" description="Disordered" evidence="1">
    <location>
        <begin position="247"/>
        <end position="546"/>
    </location>
</feature>
<feature type="compositionally biased region" description="Polar residues" evidence="1">
    <location>
        <begin position="258"/>
        <end position="267"/>
    </location>
</feature>
<organism evidence="2 3">
    <name type="scientific">Phyllosticta citrichinensis</name>
    <dbReference type="NCBI Taxonomy" id="1130410"/>
    <lineage>
        <taxon>Eukaryota</taxon>
        <taxon>Fungi</taxon>
        <taxon>Dikarya</taxon>
        <taxon>Ascomycota</taxon>
        <taxon>Pezizomycotina</taxon>
        <taxon>Dothideomycetes</taxon>
        <taxon>Dothideomycetes incertae sedis</taxon>
        <taxon>Botryosphaeriales</taxon>
        <taxon>Phyllostictaceae</taxon>
        <taxon>Phyllosticta</taxon>
    </lineage>
</organism>
<evidence type="ECO:0000256" key="1">
    <source>
        <dbReference type="SAM" id="MobiDB-lite"/>
    </source>
</evidence>
<feature type="compositionally biased region" description="Polar residues" evidence="1">
    <location>
        <begin position="513"/>
        <end position="522"/>
    </location>
</feature>
<feature type="compositionally biased region" description="Basic and acidic residues" evidence="1">
    <location>
        <begin position="897"/>
        <end position="908"/>
    </location>
</feature>
<feature type="compositionally biased region" description="Basic and acidic residues" evidence="1">
    <location>
        <begin position="871"/>
        <end position="884"/>
    </location>
</feature>
<feature type="compositionally biased region" description="Basic and acidic residues" evidence="1">
    <location>
        <begin position="979"/>
        <end position="997"/>
    </location>
</feature>
<feature type="compositionally biased region" description="Basic and acidic residues" evidence="1">
    <location>
        <begin position="1100"/>
        <end position="1112"/>
    </location>
</feature>
<dbReference type="EMBL" id="JBBWUH010000002">
    <property type="protein sequence ID" value="KAK8175342.1"/>
    <property type="molecule type" value="Genomic_DNA"/>
</dbReference>
<feature type="compositionally biased region" description="Basic and acidic residues" evidence="1">
    <location>
        <begin position="1375"/>
        <end position="1384"/>
    </location>
</feature>
<comment type="caution">
    <text evidence="2">The sequence shown here is derived from an EMBL/GenBank/DDBJ whole genome shotgun (WGS) entry which is preliminary data.</text>
</comment>
<feature type="compositionally biased region" description="Polar residues" evidence="1">
    <location>
        <begin position="885"/>
        <end position="894"/>
    </location>
</feature>
<feature type="compositionally biased region" description="Polar residues" evidence="1">
    <location>
        <begin position="948"/>
        <end position="957"/>
    </location>
</feature>
<feature type="compositionally biased region" description="Polar residues" evidence="1">
    <location>
        <begin position="1229"/>
        <end position="1249"/>
    </location>
</feature>
<feature type="compositionally biased region" description="Basic and acidic residues" evidence="1">
    <location>
        <begin position="271"/>
        <end position="282"/>
    </location>
</feature>
<feature type="region of interest" description="Disordered" evidence="1">
    <location>
        <begin position="590"/>
        <end position="1392"/>
    </location>
</feature>
<sequence>MDETSQPLSTIRDHLTKALSSSDSQLHFSEALNGLSAAEDSESHTAIATDYIISLLRHFLTSTNSVPSRRCAGTIIARLFRKSAEIAKVFPKIPRGDWRFYLVYGLGNLILEEGVDEDLRFTCGLVIRSCVFHGVDHRIFWPAHEVHAPFPIDDGKQWAHLFYKFVRADDGLRAVRFFATKETTLSPQQAELTTAALRAIEERGSTGRIHTQRRISTTEAFNVSVLSSPPKQLTATMAGATDKLAKMRGKKRLEGKSTEGTSATVLVTDSDPTRQRDHHSLDLNEGADPDEVTVIPETLLETSQTKDIQRPSGRAGDSKRTEAIHHGSPMPEKRQEKSAKSLGKRPDPRSRNNASSLASAKIYDLPQDEDDDVGPGDAAAAEAPKKRGRPRKEPQGKGKTTSQSTKKPRASTRHASQKRGEAKREDSPEDSNDEDYQAGPTRGEDSQGHGGRRSKRLAAARTGGSPEAMEQSPEKDHTDGESEMPGPIDTQPGKPAPVQDAPLTRSHADASHNLGTKSQLDTNEQRSSSRKHRSSNRSSDAIQLALNNKVRGELGVEMQQNESYDDFEGAVTTMGEGEDIEILESKANKTMTAGPQSGTGPENSKQAEEADHIQREQMAVVYNPSREHLPPTSAPVEPSTTDVIDPALLELIAEQSPRPEQRAVATRVSPALNQEESLNTQTHQPDETHSEAIKKANPEGTSQPDPSRPMSTSSIVSSASQPDPSRSVFARKQPALNQNAQPEPTGTAVAKRVLEHADVSKTEEEIETKGDGFNEETPPIDENRHRKLTIVGFDKFGPKNQGRTPSGMKKPFKDHEGSLHSTTAKVTTTSSTKNHLSNKTMRATRTARTTYGSRSSTSFQVAPFEELAQGPDEHHQRHEDKNDTKSQAFENSLVENAVEKASRQKPPSESDGEDFFANDFEPSTPSSIASSSRQVHENPLSAAEIGPSTPNIHQRSPSPAGATMMHPGPTPLPTNQAKRSLEKPLQEPIKPLEKEKSLSPGVIRDGLHAEIEPSLASNTGPTARHDHQNPSSPVEATVSHPGSTSLATNLGKRSPKKPVQEIGKPLKKKRSLEPGVSHFTGGLSTGATQQPEVRQSPRKRSPEKPVQEIGEHLKKKRSLEPGVSYFTGELPAEASKQPEVRQSPRKRTKIENPLSSSHNVATKKLINSMKATTSASPAQILRRVSPVQRRPARRISNVGSPERHDNGQPGFITFGDDVQRPQANVDDSPVSTRTQTALSPTSSYGVLSSNRKKVPDPPSASSKAITSHAPEHMLEQSMLLNTPALPEADPFSSPKTSKGESAFMAMMREKTETQGAIPTEEPSTPGLEALINARPEDDPDRTLVNDDDSSDDASDTSVASTLDDDETEEEEDDEPRERNQHPSEMDWEASLKPHQQNLSFVLSRISERLVRHLIDSETAIEDVVAAFEHDGMELVEKMEQAHQEEYELERGALTKAKRELKSVLERINGKFRKDKKAYENRRDALNLEAATDSSEKQIGLLEGVLMQLQG</sequence>
<feature type="compositionally biased region" description="Low complexity" evidence="1">
    <location>
        <begin position="819"/>
        <end position="832"/>
    </location>
</feature>
<proteinExistence type="predicted"/>
<evidence type="ECO:0000313" key="2">
    <source>
        <dbReference type="EMBL" id="KAK8175342.1"/>
    </source>
</evidence>
<feature type="compositionally biased region" description="Basic and acidic residues" evidence="1">
    <location>
        <begin position="316"/>
        <end position="350"/>
    </location>
</feature>
<feature type="compositionally biased region" description="Polar residues" evidence="1">
    <location>
        <begin position="671"/>
        <end position="683"/>
    </location>
</feature>
<feature type="compositionally biased region" description="Low complexity" evidence="1">
    <location>
        <begin position="840"/>
        <end position="858"/>
    </location>
</feature>
<reference evidence="2 3" key="1">
    <citation type="journal article" date="2022" name="G3 (Bethesda)">
        <title>Enemy or ally: a genomic approach to elucidate the lifestyle of Phyllosticta citrichinaensis.</title>
        <authorList>
            <person name="Buijs V.A."/>
            <person name="Groenewald J.Z."/>
            <person name="Haridas S."/>
            <person name="LaButti K.M."/>
            <person name="Lipzen A."/>
            <person name="Martin F.M."/>
            <person name="Barry K."/>
            <person name="Grigoriev I.V."/>
            <person name="Crous P.W."/>
            <person name="Seidl M.F."/>
        </authorList>
    </citation>
    <scope>NUCLEOTIDE SEQUENCE [LARGE SCALE GENOMIC DNA]</scope>
    <source>
        <strain evidence="2 3">CBS 129764</strain>
    </source>
</reference>
<feature type="compositionally biased region" description="Acidic residues" evidence="1">
    <location>
        <begin position="1345"/>
        <end position="1354"/>
    </location>
</feature>
<feature type="compositionally biased region" description="Low complexity" evidence="1">
    <location>
        <begin position="923"/>
        <end position="932"/>
    </location>
</feature>
<protein>
    <submittedName>
        <fullName evidence="2">Uncharacterized protein</fullName>
    </submittedName>
</protein>
<feature type="compositionally biased region" description="Polar residues" evidence="1">
    <location>
        <begin position="735"/>
        <end position="744"/>
    </location>
</feature>
<feature type="compositionally biased region" description="Polar residues" evidence="1">
    <location>
        <begin position="699"/>
        <end position="724"/>
    </location>
</feature>
<keyword evidence="3" id="KW-1185">Reference proteome</keyword>
<feature type="compositionally biased region" description="Basic and acidic residues" evidence="1">
    <location>
        <begin position="605"/>
        <end position="615"/>
    </location>
</feature>
<feature type="compositionally biased region" description="Basic and acidic residues" evidence="1">
    <location>
        <begin position="752"/>
        <end position="772"/>
    </location>
</feature>
<feature type="compositionally biased region" description="Basic and acidic residues" evidence="1">
    <location>
        <begin position="684"/>
        <end position="697"/>
    </location>
</feature>
<name>A0ABR1Y2S4_9PEZI</name>
<gene>
    <name evidence="2" type="ORF">IWX90DRAFT_423945</name>
</gene>
<feature type="compositionally biased region" description="Polar residues" evidence="1">
    <location>
        <begin position="590"/>
        <end position="604"/>
    </location>
</feature>
<accession>A0ABR1Y2S4</accession>